<organism evidence="1 2">
    <name type="scientific">Thelephora ganbajun</name>
    <name type="common">Ganba fungus</name>
    <dbReference type="NCBI Taxonomy" id="370292"/>
    <lineage>
        <taxon>Eukaryota</taxon>
        <taxon>Fungi</taxon>
        <taxon>Dikarya</taxon>
        <taxon>Basidiomycota</taxon>
        <taxon>Agaricomycotina</taxon>
        <taxon>Agaricomycetes</taxon>
        <taxon>Thelephorales</taxon>
        <taxon>Thelephoraceae</taxon>
        <taxon>Thelephora</taxon>
    </lineage>
</organism>
<name>A0ACB6ZXR4_THEGA</name>
<proteinExistence type="predicted"/>
<reference evidence="1" key="1">
    <citation type="submission" date="2019-10" db="EMBL/GenBank/DDBJ databases">
        <authorList>
            <consortium name="DOE Joint Genome Institute"/>
            <person name="Kuo A."/>
            <person name="Miyauchi S."/>
            <person name="Kiss E."/>
            <person name="Drula E."/>
            <person name="Kohler A."/>
            <person name="Sanchez-Garcia M."/>
            <person name="Andreopoulos B."/>
            <person name="Barry K.W."/>
            <person name="Bonito G."/>
            <person name="Buee M."/>
            <person name="Carver A."/>
            <person name="Chen C."/>
            <person name="Cichocki N."/>
            <person name="Clum A."/>
            <person name="Culley D."/>
            <person name="Crous P.W."/>
            <person name="Fauchery L."/>
            <person name="Girlanda M."/>
            <person name="Hayes R."/>
            <person name="Keri Z."/>
            <person name="Labutti K."/>
            <person name="Lipzen A."/>
            <person name="Lombard V."/>
            <person name="Magnuson J."/>
            <person name="Maillard F."/>
            <person name="Morin E."/>
            <person name="Murat C."/>
            <person name="Nolan M."/>
            <person name="Ohm R."/>
            <person name="Pangilinan J."/>
            <person name="Pereira M."/>
            <person name="Perotto S."/>
            <person name="Peter M."/>
            <person name="Riley R."/>
            <person name="Sitrit Y."/>
            <person name="Stielow B."/>
            <person name="Szollosi G."/>
            <person name="Zifcakova L."/>
            <person name="Stursova M."/>
            <person name="Spatafora J.W."/>
            <person name="Tedersoo L."/>
            <person name="Vaario L.-M."/>
            <person name="Yamada A."/>
            <person name="Yan M."/>
            <person name="Wang P."/>
            <person name="Xu J."/>
            <person name="Bruns T."/>
            <person name="Baldrian P."/>
            <person name="Vilgalys R."/>
            <person name="Henrissat B."/>
            <person name="Grigoriev I.V."/>
            <person name="Hibbett D."/>
            <person name="Nagy L.G."/>
            <person name="Martin F.M."/>
        </authorList>
    </citation>
    <scope>NUCLEOTIDE SEQUENCE</scope>
    <source>
        <strain evidence="1">P2</strain>
    </source>
</reference>
<dbReference type="Proteomes" id="UP000886501">
    <property type="component" value="Unassembled WGS sequence"/>
</dbReference>
<comment type="caution">
    <text evidence="1">The sequence shown here is derived from an EMBL/GenBank/DDBJ whole genome shotgun (WGS) entry which is preliminary data.</text>
</comment>
<reference evidence="1" key="2">
    <citation type="journal article" date="2020" name="Nat. Commun.">
        <title>Large-scale genome sequencing of mycorrhizal fungi provides insights into the early evolution of symbiotic traits.</title>
        <authorList>
            <person name="Miyauchi S."/>
            <person name="Kiss E."/>
            <person name="Kuo A."/>
            <person name="Drula E."/>
            <person name="Kohler A."/>
            <person name="Sanchez-Garcia M."/>
            <person name="Morin E."/>
            <person name="Andreopoulos B."/>
            <person name="Barry K.W."/>
            <person name="Bonito G."/>
            <person name="Buee M."/>
            <person name="Carver A."/>
            <person name="Chen C."/>
            <person name="Cichocki N."/>
            <person name="Clum A."/>
            <person name="Culley D."/>
            <person name="Crous P.W."/>
            <person name="Fauchery L."/>
            <person name="Girlanda M."/>
            <person name="Hayes R.D."/>
            <person name="Keri Z."/>
            <person name="LaButti K."/>
            <person name="Lipzen A."/>
            <person name="Lombard V."/>
            <person name="Magnuson J."/>
            <person name="Maillard F."/>
            <person name="Murat C."/>
            <person name="Nolan M."/>
            <person name="Ohm R.A."/>
            <person name="Pangilinan J."/>
            <person name="Pereira M.F."/>
            <person name="Perotto S."/>
            <person name="Peter M."/>
            <person name="Pfister S."/>
            <person name="Riley R."/>
            <person name="Sitrit Y."/>
            <person name="Stielow J.B."/>
            <person name="Szollosi G."/>
            <person name="Zifcakova L."/>
            <person name="Stursova M."/>
            <person name="Spatafora J.W."/>
            <person name="Tedersoo L."/>
            <person name="Vaario L.M."/>
            <person name="Yamada A."/>
            <person name="Yan M."/>
            <person name="Wang P."/>
            <person name="Xu J."/>
            <person name="Bruns T."/>
            <person name="Baldrian P."/>
            <person name="Vilgalys R."/>
            <person name="Dunand C."/>
            <person name="Henrissat B."/>
            <person name="Grigoriev I.V."/>
            <person name="Hibbett D."/>
            <person name="Nagy L.G."/>
            <person name="Martin F.M."/>
        </authorList>
    </citation>
    <scope>NUCLEOTIDE SEQUENCE</scope>
    <source>
        <strain evidence="1">P2</strain>
    </source>
</reference>
<evidence type="ECO:0000313" key="2">
    <source>
        <dbReference type="Proteomes" id="UP000886501"/>
    </source>
</evidence>
<accession>A0ACB6ZXR4</accession>
<protein>
    <submittedName>
        <fullName evidence="1">Uncharacterized protein</fullName>
    </submittedName>
</protein>
<gene>
    <name evidence="1" type="ORF">BDM02DRAFT_3182087</name>
</gene>
<evidence type="ECO:0000313" key="1">
    <source>
        <dbReference type="EMBL" id="KAF9654266.1"/>
    </source>
</evidence>
<keyword evidence="2" id="KW-1185">Reference proteome</keyword>
<sequence>MSSQEASSTPFTRSFTVQEFDRLLTSALDIDRVPLPLINFAPSRSSPASLEWTADLDSYIDDQHDIDALEQPFLNLDDLSIDLTKPQSPPTLLRKVKSRATALVRRGKDDSHLPPVTEIDFEDFADDPSPPVRVRTTSLPLSVFSSRKSKGISPSLEPHVRRPCRSFIEDSVPQHHFWRRSLALHSPSISFGPRPTPRLQTSSLQFEDTDDQPASPLFLNPRTPPMPVSGLPLYEPSSSYLGTRRGSTTSTNSSLSSVIHPPSVKSNAGTFTSRITSSLSRLAQRSRSKISLTLDTEIEFADSPPSTATTSHSPRTPLSPFTHIRPSNPVSPVHQSAFPDLITEPNTPGNDPFPMDRVLTPEVDPFARANSCVSNSDTGQRSLTPTPHIFVENDAISYTFPSQVPFRSASRAASISEKTVATKSAEESSRLVRSKYVPPPFPPPSHPPPKFPPPVRPLPPTPSTDNAQADFSDWTLNLDSPTGSHPKGASYTRGSRSAERKESSKPFLGLLSPRNRPSSPFPLLKGSSSSKSLLQALAPSVTYRTRSSHSLSTDGDTFQSQKRHVSLDTEESSDSSATLRASPLDLDRPRTITPPPSHKAPSLLLSPGPYCTELSAAPHEFAVTKDDSSPIQPAVWRASVLYDDGDEDLPPFGPPGGVRHRARDSLASTMSSDRASFHTAISRMSILSIGDISGGNTVEGAYSWNNVHAIPSSGIWDIWIPGSEGYFEGEENSQIKLTSETWNELMGFCFAHEGVVVRKRSIPGDDEVTVLNVEAIETPDGGLEMVLTLSRSRMRVETHRQNEGASTILAFSSPLPTTLGLLAHHCRGACVGQGVGGNNDTNIKVF</sequence>
<dbReference type="EMBL" id="MU117961">
    <property type="protein sequence ID" value="KAF9654266.1"/>
    <property type="molecule type" value="Genomic_DNA"/>
</dbReference>